<keyword evidence="4 6" id="KW-1133">Transmembrane helix</keyword>
<keyword evidence="8" id="KW-1185">Reference proteome</keyword>
<dbReference type="Proteomes" id="UP000799770">
    <property type="component" value="Unassembled WGS sequence"/>
</dbReference>
<protein>
    <recommendedName>
        <fullName evidence="9">Sodium:solute symporter family-domain-containing protein</fullName>
    </recommendedName>
</protein>
<evidence type="ECO:0008006" key="9">
    <source>
        <dbReference type="Google" id="ProtNLM"/>
    </source>
</evidence>
<evidence type="ECO:0000256" key="6">
    <source>
        <dbReference type="SAM" id="Phobius"/>
    </source>
</evidence>
<evidence type="ECO:0000256" key="1">
    <source>
        <dbReference type="ARBA" id="ARBA00004141"/>
    </source>
</evidence>
<dbReference type="OrthoDB" id="6132759at2759"/>
<dbReference type="Gene3D" id="1.20.1730.10">
    <property type="entry name" value="Sodium/glucose cotransporter"/>
    <property type="match status" value="1"/>
</dbReference>
<accession>A0A6A5Z9B2</accession>
<dbReference type="EMBL" id="ML977321">
    <property type="protein sequence ID" value="KAF2116040.1"/>
    <property type="molecule type" value="Genomic_DNA"/>
</dbReference>
<name>A0A6A5Z9B2_9PLEO</name>
<keyword evidence="3 6" id="KW-0812">Transmembrane</keyword>
<feature type="transmembrane region" description="Helical" evidence="6">
    <location>
        <begin position="248"/>
        <end position="268"/>
    </location>
</feature>
<dbReference type="GO" id="GO:0015204">
    <property type="term" value="F:urea transmembrane transporter activity"/>
    <property type="evidence" value="ECO:0007669"/>
    <property type="project" value="InterPro"/>
</dbReference>
<feature type="transmembrane region" description="Helical" evidence="6">
    <location>
        <begin position="49"/>
        <end position="69"/>
    </location>
</feature>
<dbReference type="PANTHER" id="PTHR46154:SF2">
    <property type="entry name" value="SOLUTE SYMPORTER FAMILY TRANSPORTER (AFU_ORTHOLOGUE AFUA_6G03200)"/>
    <property type="match status" value="1"/>
</dbReference>
<dbReference type="AlphaFoldDB" id="A0A6A5Z9B2"/>
<gene>
    <name evidence="7" type="ORF">BDV96DRAFT_686470</name>
</gene>
<comment type="similarity">
    <text evidence="2">Belongs to the sodium:solute symporter (SSF) (TC 2.A.21) family.</text>
</comment>
<proteinExistence type="inferred from homology"/>
<evidence type="ECO:0000313" key="7">
    <source>
        <dbReference type="EMBL" id="KAF2116040.1"/>
    </source>
</evidence>
<dbReference type="InterPro" id="IPR038377">
    <property type="entry name" value="Na/Glc_symporter_sf"/>
</dbReference>
<reference evidence="7" key="1">
    <citation type="journal article" date="2020" name="Stud. Mycol.">
        <title>101 Dothideomycetes genomes: a test case for predicting lifestyles and emergence of pathogens.</title>
        <authorList>
            <person name="Haridas S."/>
            <person name="Albert R."/>
            <person name="Binder M."/>
            <person name="Bloem J."/>
            <person name="Labutti K."/>
            <person name="Salamov A."/>
            <person name="Andreopoulos B."/>
            <person name="Baker S."/>
            <person name="Barry K."/>
            <person name="Bills G."/>
            <person name="Bluhm B."/>
            <person name="Cannon C."/>
            <person name="Castanera R."/>
            <person name="Culley D."/>
            <person name="Daum C."/>
            <person name="Ezra D."/>
            <person name="Gonzalez J."/>
            <person name="Henrissat B."/>
            <person name="Kuo A."/>
            <person name="Liang C."/>
            <person name="Lipzen A."/>
            <person name="Lutzoni F."/>
            <person name="Magnuson J."/>
            <person name="Mondo S."/>
            <person name="Nolan M."/>
            <person name="Ohm R."/>
            <person name="Pangilinan J."/>
            <person name="Park H.-J."/>
            <person name="Ramirez L."/>
            <person name="Alfaro M."/>
            <person name="Sun H."/>
            <person name="Tritt A."/>
            <person name="Yoshinaga Y."/>
            <person name="Zwiers L.-H."/>
            <person name="Turgeon B."/>
            <person name="Goodwin S."/>
            <person name="Spatafora J."/>
            <person name="Crous P."/>
            <person name="Grigoriev I."/>
        </authorList>
    </citation>
    <scope>NUCLEOTIDE SEQUENCE</scope>
    <source>
        <strain evidence="7">CBS 627.86</strain>
    </source>
</reference>
<evidence type="ECO:0000256" key="3">
    <source>
        <dbReference type="ARBA" id="ARBA00022692"/>
    </source>
</evidence>
<evidence type="ECO:0000256" key="4">
    <source>
        <dbReference type="ARBA" id="ARBA00022989"/>
    </source>
</evidence>
<keyword evidence="5 6" id="KW-0472">Membrane</keyword>
<dbReference type="GO" id="GO:0005886">
    <property type="term" value="C:plasma membrane"/>
    <property type="evidence" value="ECO:0007669"/>
    <property type="project" value="TreeGrafter"/>
</dbReference>
<evidence type="ECO:0000313" key="8">
    <source>
        <dbReference type="Proteomes" id="UP000799770"/>
    </source>
</evidence>
<evidence type="ECO:0000256" key="5">
    <source>
        <dbReference type="ARBA" id="ARBA00023136"/>
    </source>
</evidence>
<dbReference type="InterPro" id="IPR031155">
    <property type="entry name" value="DUR"/>
</dbReference>
<dbReference type="InterPro" id="IPR001734">
    <property type="entry name" value="Na/solute_symporter"/>
</dbReference>
<dbReference type="PROSITE" id="PS50283">
    <property type="entry name" value="NA_SOLUT_SYMP_3"/>
    <property type="match status" value="1"/>
</dbReference>
<feature type="transmembrane region" description="Helical" evidence="6">
    <location>
        <begin position="188"/>
        <end position="214"/>
    </location>
</feature>
<feature type="transmembrane region" description="Helical" evidence="6">
    <location>
        <begin position="16"/>
        <end position="37"/>
    </location>
</feature>
<dbReference type="PANTHER" id="PTHR46154">
    <property type="match status" value="1"/>
</dbReference>
<feature type="transmembrane region" description="Helical" evidence="6">
    <location>
        <begin position="288"/>
        <end position="309"/>
    </location>
</feature>
<evidence type="ECO:0000256" key="2">
    <source>
        <dbReference type="ARBA" id="ARBA00006434"/>
    </source>
</evidence>
<feature type="transmembrane region" description="Helical" evidence="6">
    <location>
        <begin position="145"/>
        <end position="167"/>
    </location>
</feature>
<organism evidence="7 8">
    <name type="scientific">Lophiotrema nucula</name>
    <dbReference type="NCBI Taxonomy" id="690887"/>
    <lineage>
        <taxon>Eukaryota</taxon>
        <taxon>Fungi</taxon>
        <taxon>Dikarya</taxon>
        <taxon>Ascomycota</taxon>
        <taxon>Pezizomycotina</taxon>
        <taxon>Dothideomycetes</taxon>
        <taxon>Pleosporomycetidae</taxon>
        <taxon>Pleosporales</taxon>
        <taxon>Lophiotremataceae</taxon>
        <taxon>Lophiotrema</taxon>
    </lineage>
</organism>
<comment type="subcellular location">
    <subcellularLocation>
        <location evidence="1">Membrane</location>
        <topology evidence="1">Multi-pass membrane protein</topology>
    </subcellularLocation>
</comment>
<sequence length="414" mass="43964">MSKRSGAYSTQPGEQYAFTTSITINAGLPPVITAYIVVGGLRSTFICDYLHSAILYTCIFTFMFEIYAVNPDIGSPGKLYDLLKSAQETKPAASADTIRLDQAVGLAAAALQGNDLMDVALSKADVSAGLAGPAAIISLMGSSGAYLFIVLVFMAVTSSVSAESIAASSLMTFDIYKAYINPRTSVKALLWVSIAGLVIYGAALSAISCIFHAAAISLNYLISMLACLLGGGALPMAFIVLWDKTSTFAANVSPIVGLFSGLISWMVATKVRSGTINITTTGDVYNSLTGDCVSLGMGLVCIVLFSYFVPDKKKSVEIIEGEEVSASEEVVDEKKLEAEANITPQGHTPGTHTVLKSSMAETLKPVLEEPVVPVCGFKPRASQIPETSRAHRSDRRHLRLHDHSSLLALRDWLA</sequence>
<feature type="transmembrane region" description="Helical" evidence="6">
    <location>
        <begin position="220"/>
        <end position="241"/>
    </location>
</feature>